<organism evidence="1 2">
    <name type="scientific">Iningainema tapete BLCC-T55</name>
    <dbReference type="NCBI Taxonomy" id="2748662"/>
    <lineage>
        <taxon>Bacteria</taxon>
        <taxon>Bacillati</taxon>
        <taxon>Cyanobacteriota</taxon>
        <taxon>Cyanophyceae</taxon>
        <taxon>Nostocales</taxon>
        <taxon>Scytonemataceae</taxon>
        <taxon>Iningainema tapete</taxon>
    </lineage>
</organism>
<name>A0A8J6Y1R5_9CYAN</name>
<protein>
    <submittedName>
        <fullName evidence="1">Uncharacterized protein</fullName>
    </submittedName>
</protein>
<dbReference type="RefSeq" id="WP_190836831.1">
    <property type="nucleotide sequence ID" value="NZ_CAWPPI010000118.1"/>
</dbReference>
<keyword evidence="2" id="KW-1185">Reference proteome</keyword>
<sequence>MATQTSITNLVVNSVNNCYQLTPEQIEGIQNKGVTAELTPGIYVVRIKEGAFDYIKDSENAESEAIVMLWIYGGFKNLKTSKQVTAGWSTLNGYDDTLTIAVSKPSKLCAFFFDTEIKDNAGDVTVSVVKVDELRDFN</sequence>
<dbReference type="Proteomes" id="UP000629098">
    <property type="component" value="Unassembled WGS sequence"/>
</dbReference>
<evidence type="ECO:0000313" key="1">
    <source>
        <dbReference type="EMBL" id="MBD2777763.1"/>
    </source>
</evidence>
<gene>
    <name evidence="1" type="ORF">ICL16_38415</name>
</gene>
<comment type="caution">
    <text evidence="1">The sequence shown here is derived from an EMBL/GenBank/DDBJ whole genome shotgun (WGS) entry which is preliminary data.</text>
</comment>
<dbReference type="AlphaFoldDB" id="A0A8J6Y1R5"/>
<evidence type="ECO:0000313" key="2">
    <source>
        <dbReference type="Proteomes" id="UP000629098"/>
    </source>
</evidence>
<reference evidence="1" key="1">
    <citation type="submission" date="2020-09" db="EMBL/GenBank/DDBJ databases">
        <title>Iningainema tapete sp. nov. (Scytonemataceae, Cyanobacteria) from greenhouses in central Florida (USA) produces two types of nodularin with biosynthetic potential for microcystin-LR and anabaenopeptins.</title>
        <authorList>
            <person name="Berthold D.E."/>
            <person name="Lefler F.W."/>
            <person name="Huang I.-S."/>
            <person name="Abdulla H."/>
            <person name="Zimba P.V."/>
            <person name="Laughinghouse H.D. IV."/>
        </authorList>
    </citation>
    <scope>NUCLEOTIDE SEQUENCE</scope>
    <source>
        <strain evidence="1">BLCCT55</strain>
    </source>
</reference>
<proteinExistence type="predicted"/>
<dbReference type="EMBL" id="JACXAE010000118">
    <property type="protein sequence ID" value="MBD2777763.1"/>
    <property type="molecule type" value="Genomic_DNA"/>
</dbReference>
<accession>A0A8J6Y1R5</accession>